<reference evidence="2" key="1">
    <citation type="submission" date="2019-08" db="EMBL/GenBank/DDBJ databases">
        <authorList>
            <person name="Kucharzyk K."/>
            <person name="Murdoch R.W."/>
            <person name="Higgins S."/>
            <person name="Loffler F."/>
        </authorList>
    </citation>
    <scope>NUCLEOTIDE SEQUENCE</scope>
</reference>
<name>A0A645HZK5_9ZZZZ</name>
<feature type="region of interest" description="Disordered" evidence="1">
    <location>
        <begin position="18"/>
        <end position="40"/>
    </location>
</feature>
<sequence>MPMESPIKILAIRRIGNAENKSPNKRRLTRGANAVPKSAM</sequence>
<dbReference type="AlphaFoldDB" id="A0A645HZK5"/>
<protein>
    <submittedName>
        <fullName evidence="2">Uncharacterized protein</fullName>
    </submittedName>
</protein>
<accession>A0A645HZK5</accession>
<organism evidence="2">
    <name type="scientific">bioreactor metagenome</name>
    <dbReference type="NCBI Taxonomy" id="1076179"/>
    <lineage>
        <taxon>unclassified sequences</taxon>
        <taxon>metagenomes</taxon>
        <taxon>ecological metagenomes</taxon>
    </lineage>
</organism>
<comment type="caution">
    <text evidence="2">The sequence shown here is derived from an EMBL/GenBank/DDBJ whole genome shotgun (WGS) entry which is preliminary data.</text>
</comment>
<gene>
    <name evidence="2" type="ORF">SDC9_192040</name>
</gene>
<dbReference type="EMBL" id="VSSQ01103615">
    <property type="protein sequence ID" value="MPN44475.1"/>
    <property type="molecule type" value="Genomic_DNA"/>
</dbReference>
<evidence type="ECO:0000313" key="2">
    <source>
        <dbReference type="EMBL" id="MPN44475.1"/>
    </source>
</evidence>
<proteinExistence type="predicted"/>
<evidence type="ECO:0000256" key="1">
    <source>
        <dbReference type="SAM" id="MobiDB-lite"/>
    </source>
</evidence>